<proteinExistence type="inferred from homology"/>
<dbReference type="GeneID" id="107225570"/>
<dbReference type="Gene3D" id="3.30.460.90">
    <property type="match status" value="1"/>
</dbReference>
<keyword evidence="8" id="KW-0067">ATP-binding</keyword>
<keyword evidence="9" id="KW-0460">Magnesium</keyword>
<dbReference type="InterPro" id="IPR046903">
    <property type="entry name" value="Mab-21-like_nuc_Trfase"/>
</dbReference>
<protein>
    <submittedName>
        <fullName evidence="15">Uncharacterized protein LOC107225570 isoform X1</fullName>
    </submittedName>
</protein>
<dbReference type="Proteomes" id="UP000829291">
    <property type="component" value="Chromosome 2"/>
</dbReference>
<dbReference type="Pfam" id="PF20266">
    <property type="entry name" value="Mab-21_C"/>
    <property type="match status" value="1"/>
</dbReference>
<sequence length="446" mass="52369">MAPIPVDPRFKSDRIFNEINKQFVTLKPGETKEYNAHLQRVLSTFIERMKEKDPLFNACYRRIVYVGSYYEGLKVGKPEEYDLNVIINLPIDYKTLNILIASEKPGYVKIKAMSDVLPNLRKQPRWSEYKRPCAAVYQRQRYRKLVMDKWFDKSMYLDQNQFRQWFESVASRVFQSFPTPANNEYILSVDGIKYTLRQKKSGPALTLKINIPNGHNVDVDLVPVLEFLTAPPRPFRSHTKKKNWFAVSKPLQNCSNNHILWRPSFYEREQELLKGSIKQVIRQMKKLRDTQNFKSIASYFIKTLFLRELENQNYSSDFQRLPSTWIFYYMLKKFQEATGKGIIYDFWNPTNNLLVSISQKEMSNINDRLNKIIKDIDKKIQSDEYIIAEYILNKDELAKLKTSMLSSAMTEMRIESASASTSQNNGILSSLWNTYWNISAPNPAIQ</sequence>
<comment type="cofactor">
    <cofactor evidence="1">
        <name>Mn(2+)</name>
        <dbReference type="ChEBI" id="CHEBI:29035"/>
    </cofactor>
</comment>
<dbReference type="PANTHER" id="PTHR10656">
    <property type="entry name" value="CELL FATE DETERMINING PROTEIN MAB21-RELATED"/>
    <property type="match status" value="1"/>
</dbReference>
<name>A0ABM3FEW1_NEOLC</name>
<keyword evidence="5" id="KW-0548">Nucleotidyltransferase</keyword>
<evidence type="ECO:0000256" key="4">
    <source>
        <dbReference type="ARBA" id="ARBA00022679"/>
    </source>
</evidence>
<evidence type="ECO:0000256" key="6">
    <source>
        <dbReference type="ARBA" id="ARBA00022723"/>
    </source>
</evidence>
<dbReference type="RefSeq" id="XP_046586555.1">
    <property type="nucleotide sequence ID" value="XM_046730599.1"/>
</dbReference>
<reference evidence="15" key="1">
    <citation type="submission" date="2025-08" db="UniProtKB">
        <authorList>
            <consortium name="RefSeq"/>
        </authorList>
    </citation>
    <scope>IDENTIFICATION</scope>
    <source>
        <tissue evidence="15">Thorax and Abdomen</tissue>
    </source>
</reference>
<keyword evidence="7" id="KW-0547">Nucleotide-binding</keyword>
<dbReference type="Pfam" id="PF03281">
    <property type="entry name" value="Mab-21"/>
    <property type="match status" value="1"/>
</dbReference>
<evidence type="ECO:0000259" key="12">
    <source>
        <dbReference type="Pfam" id="PF03281"/>
    </source>
</evidence>
<organism evidence="14 15">
    <name type="scientific">Neodiprion lecontei</name>
    <name type="common">Redheaded pine sawfly</name>
    <dbReference type="NCBI Taxonomy" id="441921"/>
    <lineage>
        <taxon>Eukaryota</taxon>
        <taxon>Metazoa</taxon>
        <taxon>Ecdysozoa</taxon>
        <taxon>Arthropoda</taxon>
        <taxon>Hexapoda</taxon>
        <taxon>Insecta</taxon>
        <taxon>Pterygota</taxon>
        <taxon>Neoptera</taxon>
        <taxon>Endopterygota</taxon>
        <taxon>Hymenoptera</taxon>
        <taxon>Tenthredinoidea</taxon>
        <taxon>Diprionidae</taxon>
        <taxon>Diprioninae</taxon>
        <taxon>Neodiprion</taxon>
    </lineage>
</organism>
<keyword evidence="6" id="KW-0479">Metal-binding</keyword>
<evidence type="ECO:0000256" key="8">
    <source>
        <dbReference type="ARBA" id="ARBA00022840"/>
    </source>
</evidence>
<feature type="domain" description="Mab-21-like nucleotidyltransferase" evidence="12">
    <location>
        <begin position="69"/>
        <end position="275"/>
    </location>
</feature>
<evidence type="ECO:0000256" key="3">
    <source>
        <dbReference type="ARBA" id="ARBA00008307"/>
    </source>
</evidence>
<evidence type="ECO:0000256" key="5">
    <source>
        <dbReference type="ARBA" id="ARBA00022695"/>
    </source>
</evidence>
<keyword evidence="11" id="KW-0464">Manganese</keyword>
<comment type="cofactor">
    <cofactor evidence="2">
        <name>Mg(2+)</name>
        <dbReference type="ChEBI" id="CHEBI:18420"/>
    </cofactor>
</comment>
<gene>
    <name evidence="15" type="primary">LOC107225570</name>
</gene>
<evidence type="ECO:0000313" key="15">
    <source>
        <dbReference type="RefSeq" id="XP_046586555.1"/>
    </source>
</evidence>
<keyword evidence="4" id="KW-0808">Transferase</keyword>
<evidence type="ECO:0000256" key="10">
    <source>
        <dbReference type="ARBA" id="ARBA00023134"/>
    </source>
</evidence>
<comment type="similarity">
    <text evidence="3">Belongs to the mab-21 family.</text>
</comment>
<evidence type="ECO:0000256" key="7">
    <source>
        <dbReference type="ARBA" id="ARBA00022741"/>
    </source>
</evidence>
<evidence type="ECO:0000256" key="11">
    <source>
        <dbReference type="ARBA" id="ARBA00023211"/>
    </source>
</evidence>
<dbReference type="PANTHER" id="PTHR10656:SF42">
    <property type="entry name" value="CYCLIC GMP-AMP SYNTHASE-LIKE PROTEIN-RELATED"/>
    <property type="match status" value="1"/>
</dbReference>
<accession>A0ABM3FEW1</accession>
<keyword evidence="10" id="KW-0342">GTP-binding</keyword>
<evidence type="ECO:0000256" key="9">
    <source>
        <dbReference type="ARBA" id="ARBA00022842"/>
    </source>
</evidence>
<keyword evidence="14" id="KW-1185">Reference proteome</keyword>
<feature type="domain" description="Mab-21-like HhH/H2TH-like" evidence="13">
    <location>
        <begin position="278"/>
        <end position="370"/>
    </location>
</feature>
<dbReference type="InterPro" id="IPR046906">
    <property type="entry name" value="Mab-21_HhH/H2TH-like"/>
</dbReference>
<dbReference type="SMART" id="SM01265">
    <property type="entry name" value="Mab-21"/>
    <property type="match status" value="1"/>
</dbReference>
<evidence type="ECO:0000256" key="2">
    <source>
        <dbReference type="ARBA" id="ARBA00001946"/>
    </source>
</evidence>
<dbReference type="Gene3D" id="1.10.1410.40">
    <property type="match status" value="1"/>
</dbReference>
<evidence type="ECO:0000313" key="14">
    <source>
        <dbReference type="Proteomes" id="UP000829291"/>
    </source>
</evidence>
<dbReference type="InterPro" id="IPR024810">
    <property type="entry name" value="MAB21L/cGLR"/>
</dbReference>
<evidence type="ECO:0000256" key="1">
    <source>
        <dbReference type="ARBA" id="ARBA00001936"/>
    </source>
</evidence>
<evidence type="ECO:0000259" key="13">
    <source>
        <dbReference type="Pfam" id="PF20266"/>
    </source>
</evidence>